<accession>A0AAD5MEX5</accession>
<dbReference type="Proteomes" id="UP001196413">
    <property type="component" value="Unassembled WGS sequence"/>
</dbReference>
<keyword evidence="3" id="KW-0862">Zinc</keyword>
<reference evidence="9" key="1">
    <citation type="submission" date="2021-06" db="EMBL/GenBank/DDBJ databases">
        <title>Parelaphostrongylus tenuis whole genome reference sequence.</title>
        <authorList>
            <person name="Garwood T.J."/>
            <person name="Larsen P.A."/>
            <person name="Fountain-Jones N.M."/>
            <person name="Garbe J.R."/>
            <person name="Macchietto M.G."/>
            <person name="Kania S.A."/>
            <person name="Gerhold R.W."/>
            <person name="Richards J.E."/>
            <person name="Wolf T.M."/>
        </authorList>
    </citation>
    <scope>NUCLEOTIDE SEQUENCE</scope>
    <source>
        <strain evidence="9">MNPRO001-30</strain>
        <tissue evidence="9">Meninges</tissue>
    </source>
</reference>
<feature type="chain" id="PRO_5042217282" description="THAP-type domain-containing protein" evidence="7">
    <location>
        <begin position="22"/>
        <end position="632"/>
    </location>
</feature>
<organism evidence="9 10">
    <name type="scientific">Parelaphostrongylus tenuis</name>
    <name type="common">Meningeal worm</name>
    <dbReference type="NCBI Taxonomy" id="148309"/>
    <lineage>
        <taxon>Eukaryota</taxon>
        <taxon>Metazoa</taxon>
        <taxon>Ecdysozoa</taxon>
        <taxon>Nematoda</taxon>
        <taxon>Chromadorea</taxon>
        <taxon>Rhabditida</taxon>
        <taxon>Rhabditina</taxon>
        <taxon>Rhabditomorpha</taxon>
        <taxon>Strongyloidea</taxon>
        <taxon>Metastrongylidae</taxon>
        <taxon>Parelaphostrongylus</taxon>
    </lineage>
</organism>
<evidence type="ECO:0000256" key="5">
    <source>
        <dbReference type="PROSITE-ProRule" id="PRU00309"/>
    </source>
</evidence>
<name>A0AAD5MEX5_PARTN</name>
<dbReference type="GO" id="GO:0003677">
    <property type="term" value="F:DNA binding"/>
    <property type="evidence" value="ECO:0007669"/>
    <property type="project" value="UniProtKB-UniRule"/>
</dbReference>
<gene>
    <name evidence="9" type="ORF">KIN20_013002</name>
</gene>
<feature type="compositionally biased region" description="Low complexity" evidence="6">
    <location>
        <begin position="73"/>
        <end position="89"/>
    </location>
</feature>
<evidence type="ECO:0000256" key="3">
    <source>
        <dbReference type="ARBA" id="ARBA00022833"/>
    </source>
</evidence>
<dbReference type="EMBL" id="JAHQIW010002499">
    <property type="protein sequence ID" value="KAJ1355553.1"/>
    <property type="molecule type" value="Genomic_DNA"/>
</dbReference>
<feature type="signal peptide" evidence="7">
    <location>
        <begin position="1"/>
        <end position="21"/>
    </location>
</feature>
<dbReference type="SMART" id="SM00980">
    <property type="entry name" value="THAP"/>
    <property type="match status" value="2"/>
</dbReference>
<evidence type="ECO:0000256" key="1">
    <source>
        <dbReference type="ARBA" id="ARBA00022723"/>
    </source>
</evidence>
<evidence type="ECO:0000259" key="8">
    <source>
        <dbReference type="PROSITE" id="PS50950"/>
    </source>
</evidence>
<evidence type="ECO:0000256" key="6">
    <source>
        <dbReference type="SAM" id="MobiDB-lite"/>
    </source>
</evidence>
<feature type="domain" description="THAP-type" evidence="8">
    <location>
        <begin position="311"/>
        <end position="396"/>
    </location>
</feature>
<keyword evidence="10" id="KW-1185">Reference proteome</keyword>
<keyword evidence="1" id="KW-0479">Metal-binding</keyword>
<comment type="caution">
    <text evidence="9">The sequence shown here is derived from an EMBL/GenBank/DDBJ whole genome shotgun (WGS) entry which is preliminary data.</text>
</comment>
<dbReference type="Pfam" id="PF05485">
    <property type="entry name" value="THAP"/>
    <property type="match status" value="1"/>
</dbReference>
<keyword evidence="4 5" id="KW-0238">DNA-binding</keyword>
<evidence type="ECO:0000313" key="10">
    <source>
        <dbReference type="Proteomes" id="UP001196413"/>
    </source>
</evidence>
<proteinExistence type="predicted"/>
<keyword evidence="7" id="KW-0732">Signal</keyword>
<keyword evidence="2 5" id="KW-0863">Zinc-finger</keyword>
<feature type="region of interest" description="Disordered" evidence="6">
    <location>
        <begin position="48"/>
        <end position="90"/>
    </location>
</feature>
<feature type="region of interest" description="Disordered" evidence="6">
    <location>
        <begin position="518"/>
        <end position="543"/>
    </location>
</feature>
<dbReference type="GO" id="GO:0008270">
    <property type="term" value="F:zinc ion binding"/>
    <property type="evidence" value="ECO:0007669"/>
    <property type="project" value="UniProtKB-KW"/>
</dbReference>
<sequence>MFANICLLFFLLSLMAQTLFSWHSRMNEELGHYGECKRLGKLSFLSSHSGNKEDSTATVSLQEANDPSRVDSPRSFSSQGGSSLGDSCSVSEDLSISERPEEVLLDGDCGGVRDDGIKDICNLTEDGKFCQPLQMLWLRLRRLGCIIDVVQAKISRRKIKCSVENCVYKSGPVESVGLRCTLPSNIETAAQWLCICTADVRRQNRLLVRFFDTIKEGQPTSSQSSPVQTVSREKLLLFPFRICSRHFSTEWADSWVPIMPTCHLPEKSFIFREILVPQLRSRYIFLSESGHEDIEIDKLEPNGVLKSPLDEPIRCNVPGCGYESSDISIFSGRFMKFFSFPSNRVDYGKWCASIRDMLGLPTTSDFALPEGAHICEMHFLEGKRYTRNIMQDPTMFRKLSLEGFSSSLPSSLGVLCFTTCAVNSCPNGKVGTICVQFPKASSPYHSLWIISLSEADESFEYNDGMAVCLRHFSLSHLDGCVPCLFLGGETTLETPDQVSLKRREETCAPQAVKKTKFEKSGNGSGASKSITAVEHGSTNGDDERKKCCAETGNILTIVNRIENQSSAVERLVEYLNSRCKDGLLPTDGSLEMFVKFQLFDILTELRAQKSIVHSLRQKLDEALRVVLDPPVH</sequence>
<evidence type="ECO:0000256" key="2">
    <source>
        <dbReference type="ARBA" id="ARBA00022771"/>
    </source>
</evidence>
<dbReference type="InterPro" id="IPR006612">
    <property type="entry name" value="THAP_Znf"/>
</dbReference>
<protein>
    <recommendedName>
        <fullName evidence="8">THAP-type domain-containing protein</fullName>
    </recommendedName>
</protein>
<feature type="compositionally biased region" description="Polar residues" evidence="6">
    <location>
        <begin position="56"/>
        <end position="65"/>
    </location>
</feature>
<evidence type="ECO:0000313" key="9">
    <source>
        <dbReference type="EMBL" id="KAJ1355553.1"/>
    </source>
</evidence>
<evidence type="ECO:0000256" key="4">
    <source>
        <dbReference type="ARBA" id="ARBA00023125"/>
    </source>
</evidence>
<evidence type="ECO:0000256" key="7">
    <source>
        <dbReference type="SAM" id="SignalP"/>
    </source>
</evidence>
<dbReference type="PROSITE" id="PS50950">
    <property type="entry name" value="ZF_THAP"/>
    <property type="match status" value="1"/>
</dbReference>
<dbReference type="AlphaFoldDB" id="A0AAD5MEX5"/>
<dbReference type="SUPFAM" id="SSF57716">
    <property type="entry name" value="Glucocorticoid receptor-like (DNA-binding domain)"/>
    <property type="match status" value="1"/>
</dbReference>